<dbReference type="Proteomes" id="UP000186601">
    <property type="component" value="Unassembled WGS sequence"/>
</dbReference>
<accession>A0A2R6P5E5</accession>
<sequence>MNAYSSYKIQVSPSQFPSISTLEFDFLITHSPARAYNVSQMGASPFSAGRLHDLPMHEIYMGSIPCNGNSLIGALITLVKSIPAYHFFDKRIAAFDFDPRGTSVFFSVRVLGDTSRIRAALLHTQPNIVTAREPDQPQTALTKGTKGQEVGCSVFHILYYN</sequence>
<evidence type="ECO:0000313" key="1">
    <source>
        <dbReference type="EMBL" id="PSR85635.1"/>
    </source>
</evidence>
<proteinExistence type="predicted"/>
<comment type="caution">
    <text evidence="1">The sequence shown here is derived from an EMBL/GenBank/DDBJ whole genome shotgun (WGS) entry which is preliminary data.</text>
</comment>
<dbReference type="AlphaFoldDB" id="A0A2R6P5E5"/>
<gene>
    <name evidence="1" type="ORF">PHLCEN_2v5364</name>
</gene>
<dbReference type="EMBL" id="MLYV02000528">
    <property type="protein sequence ID" value="PSR85635.1"/>
    <property type="molecule type" value="Genomic_DNA"/>
</dbReference>
<reference evidence="1 2" key="1">
    <citation type="submission" date="2018-02" db="EMBL/GenBank/DDBJ databases">
        <title>Genome sequence of the basidiomycete white-rot fungus Phlebia centrifuga.</title>
        <authorList>
            <person name="Granchi Z."/>
            <person name="Peng M."/>
            <person name="de Vries R.P."/>
            <person name="Hilden K."/>
            <person name="Makela M.R."/>
            <person name="Grigoriev I."/>
            <person name="Riley R."/>
        </authorList>
    </citation>
    <scope>NUCLEOTIDE SEQUENCE [LARGE SCALE GENOMIC DNA]</scope>
    <source>
        <strain evidence="1 2">FBCC195</strain>
    </source>
</reference>
<keyword evidence="2" id="KW-1185">Reference proteome</keyword>
<protein>
    <submittedName>
        <fullName evidence="1">Uncharacterized protein</fullName>
    </submittedName>
</protein>
<name>A0A2R6P5E5_9APHY</name>
<evidence type="ECO:0000313" key="2">
    <source>
        <dbReference type="Proteomes" id="UP000186601"/>
    </source>
</evidence>
<organism evidence="1 2">
    <name type="scientific">Hermanssonia centrifuga</name>
    <dbReference type="NCBI Taxonomy" id="98765"/>
    <lineage>
        <taxon>Eukaryota</taxon>
        <taxon>Fungi</taxon>
        <taxon>Dikarya</taxon>
        <taxon>Basidiomycota</taxon>
        <taxon>Agaricomycotina</taxon>
        <taxon>Agaricomycetes</taxon>
        <taxon>Polyporales</taxon>
        <taxon>Meruliaceae</taxon>
        <taxon>Hermanssonia</taxon>
    </lineage>
</organism>